<proteinExistence type="predicted"/>
<keyword evidence="2" id="KW-1185">Reference proteome</keyword>
<protein>
    <submittedName>
        <fullName evidence="1">Uncharacterized protein</fullName>
    </submittedName>
</protein>
<dbReference type="AlphaFoldDB" id="A0AAV4Y9K8"/>
<gene>
    <name evidence="1" type="ORF">CEXT_499551</name>
</gene>
<evidence type="ECO:0000313" key="1">
    <source>
        <dbReference type="EMBL" id="GIZ03239.1"/>
    </source>
</evidence>
<organism evidence="1 2">
    <name type="scientific">Caerostris extrusa</name>
    <name type="common">Bark spider</name>
    <name type="synonym">Caerostris bankana</name>
    <dbReference type="NCBI Taxonomy" id="172846"/>
    <lineage>
        <taxon>Eukaryota</taxon>
        <taxon>Metazoa</taxon>
        <taxon>Ecdysozoa</taxon>
        <taxon>Arthropoda</taxon>
        <taxon>Chelicerata</taxon>
        <taxon>Arachnida</taxon>
        <taxon>Araneae</taxon>
        <taxon>Araneomorphae</taxon>
        <taxon>Entelegynae</taxon>
        <taxon>Araneoidea</taxon>
        <taxon>Araneidae</taxon>
        <taxon>Caerostris</taxon>
    </lineage>
</organism>
<comment type="caution">
    <text evidence="1">The sequence shown here is derived from an EMBL/GenBank/DDBJ whole genome shotgun (WGS) entry which is preliminary data.</text>
</comment>
<reference evidence="1 2" key="1">
    <citation type="submission" date="2021-06" db="EMBL/GenBank/DDBJ databases">
        <title>Caerostris extrusa draft genome.</title>
        <authorList>
            <person name="Kono N."/>
            <person name="Arakawa K."/>
        </authorList>
    </citation>
    <scope>NUCLEOTIDE SEQUENCE [LARGE SCALE GENOMIC DNA]</scope>
</reference>
<accession>A0AAV4Y9K8</accession>
<dbReference type="Proteomes" id="UP001054945">
    <property type="component" value="Unassembled WGS sequence"/>
</dbReference>
<sequence length="127" mass="14384">MSPKHSFYLKVPLQIVTSRGWEALKKRESESAKMKVSECGSFPRPGRRPPPAAHAHFASSLHVHLIEQELAESGTPLGKELSSSYDLNPRNIFQPSGFLFTHLDFLLTYLDLTPIHPPYFGKIWKVL</sequence>
<name>A0AAV4Y9K8_CAEEX</name>
<evidence type="ECO:0000313" key="2">
    <source>
        <dbReference type="Proteomes" id="UP001054945"/>
    </source>
</evidence>
<dbReference type="EMBL" id="BPLR01001576">
    <property type="protein sequence ID" value="GIZ03239.1"/>
    <property type="molecule type" value="Genomic_DNA"/>
</dbReference>